<protein>
    <submittedName>
        <fullName evidence="1">Uncharacterized protein</fullName>
    </submittedName>
</protein>
<name>Q5BVT2_SCHJA</name>
<proteinExistence type="evidence at transcript level"/>
<dbReference type="AlphaFoldDB" id="Q5BVT2"/>
<evidence type="ECO:0000313" key="1">
    <source>
        <dbReference type="EMBL" id="AAX28493.1"/>
    </source>
</evidence>
<accession>Q5BVT2</accession>
<sequence>MLLCTISCKLSISHFPKLSIRICWESMNRRPITMST</sequence>
<reference evidence="1" key="1">
    <citation type="submission" date="2005-03" db="EMBL/GenBank/DDBJ databases">
        <authorList>
            <person name="Han Z."/>
        </authorList>
    </citation>
    <scope>NUCLEOTIDE SEQUENCE</scope>
</reference>
<reference evidence="1" key="2">
    <citation type="journal article" date="2006" name="PLoS Pathog.">
        <title>New perspectives on host-parasite interplay by comparative transcriptomic and proteomic analyses of Schistosoma japonicum.</title>
        <authorList>
            <person name="Liu F."/>
            <person name="Lu J."/>
            <person name="Hu W."/>
            <person name="Wang S.Y."/>
            <person name="Cui S.J."/>
            <person name="Chi M."/>
            <person name="Yan Q."/>
            <person name="Wang X.R."/>
            <person name="Song H.D."/>
            <person name="Xu X.N."/>
            <person name="Wang J.J."/>
            <person name="Zhang X.L."/>
            <person name="Zhang X."/>
            <person name="Wang Z.Q."/>
            <person name="Xue C.L."/>
            <person name="Brindley P.J."/>
            <person name="McManus D.P."/>
            <person name="Yang P.Y."/>
            <person name="Feng Z."/>
            <person name="Chen Z."/>
            <person name="Han Z.G."/>
        </authorList>
    </citation>
    <scope>NUCLEOTIDE SEQUENCE</scope>
</reference>
<dbReference type="EMBL" id="AY812604">
    <property type="protein sequence ID" value="AAX28493.1"/>
    <property type="molecule type" value="mRNA"/>
</dbReference>
<organism evidence="1">
    <name type="scientific">Schistosoma japonicum</name>
    <name type="common">Blood fluke</name>
    <dbReference type="NCBI Taxonomy" id="6182"/>
    <lineage>
        <taxon>Eukaryota</taxon>
        <taxon>Metazoa</taxon>
        <taxon>Spiralia</taxon>
        <taxon>Lophotrochozoa</taxon>
        <taxon>Platyhelminthes</taxon>
        <taxon>Trematoda</taxon>
        <taxon>Digenea</taxon>
        <taxon>Strigeidida</taxon>
        <taxon>Schistosomatoidea</taxon>
        <taxon>Schistosomatidae</taxon>
        <taxon>Schistosoma</taxon>
    </lineage>
</organism>